<keyword evidence="1" id="KW-0812">Transmembrane</keyword>
<evidence type="ECO:0000256" key="1">
    <source>
        <dbReference type="SAM" id="Phobius"/>
    </source>
</evidence>
<dbReference type="EMBL" id="CP003488">
    <property type="protein sequence ID" value="AFH92289.1"/>
    <property type="molecule type" value="Genomic_DNA"/>
</dbReference>
<feature type="transmembrane region" description="Helical" evidence="1">
    <location>
        <begin position="6"/>
        <end position="25"/>
    </location>
</feature>
<dbReference type="InterPro" id="IPR007059">
    <property type="entry name" value="DmsC"/>
</dbReference>
<organism evidence="2 3">
    <name type="scientific">Providencia stuartii (strain MRSN 2154)</name>
    <dbReference type="NCBI Taxonomy" id="1157951"/>
    <lineage>
        <taxon>Bacteria</taxon>
        <taxon>Pseudomonadati</taxon>
        <taxon>Pseudomonadota</taxon>
        <taxon>Gammaproteobacteria</taxon>
        <taxon>Enterobacterales</taxon>
        <taxon>Morganellaceae</taxon>
        <taxon>Providencia</taxon>
    </lineage>
</organism>
<dbReference type="Proteomes" id="UP000005012">
    <property type="component" value="Chromosome"/>
</dbReference>
<reference evidence="3" key="2">
    <citation type="submission" date="2012-04" db="EMBL/GenBank/DDBJ databases">
        <title>Complete genome sequence of Providencia stuartii clinical isolate MRSN 2154.</title>
        <authorList>
            <person name="Clifford R.J."/>
            <person name="Hang J."/>
            <person name="Riley M.C."/>
            <person name="Onmus-Leone F."/>
            <person name="Kuschner R.A."/>
            <person name="Lesho E.P."/>
            <person name="Waterman P.E."/>
        </authorList>
    </citation>
    <scope>NUCLEOTIDE SEQUENCE [LARGE SCALE GENOMIC DNA]</scope>
    <source>
        <strain evidence="3">MRSN 2154</strain>
    </source>
</reference>
<evidence type="ECO:0000313" key="3">
    <source>
        <dbReference type="Proteomes" id="UP000005012"/>
    </source>
</evidence>
<name>A0A140NFN3_PROSM</name>
<keyword evidence="1" id="KW-1133">Transmembrane helix</keyword>
<dbReference type="GO" id="GO:0019645">
    <property type="term" value="P:anaerobic electron transport chain"/>
    <property type="evidence" value="ECO:0007669"/>
    <property type="project" value="InterPro"/>
</dbReference>
<gene>
    <name evidence="2" type="ordered locus">S70_01970</name>
</gene>
<proteinExistence type="predicted"/>
<sequence length="28" mass="3095">MHELPLVFFTVLGQSAAGLFLLAYLSKK</sequence>
<reference evidence="2 3" key="1">
    <citation type="journal article" date="2012" name="J. Bacteriol.">
        <title>Complete Genome Sequence of Providencia stuartii Clinical Isolate MRSN 2154.</title>
        <authorList>
            <person name="Clifford R.J."/>
            <person name="Hang J."/>
            <person name="Riley M.C."/>
            <person name="Onmus-Leone F."/>
            <person name="Kuschner R.A."/>
            <person name="Lesho E.P."/>
            <person name="Waterman P.E."/>
        </authorList>
    </citation>
    <scope>NUCLEOTIDE SEQUENCE [LARGE SCALE GENOMIC DNA]</scope>
    <source>
        <strain evidence="2 3">MRSN 2154</strain>
    </source>
</reference>
<protein>
    <submittedName>
        <fullName evidence="2">Anaerobic dimethyl sulfoxide reductase subunit C</fullName>
    </submittedName>
</protein>
<evidence type="ECO:0000313" key="2">
    <source>
        <dbReference type="EMBL" id="AFH92289.1"/>
    </source>
</evidence>
<dbReference type="AlphaFoldDB" id="A0A140NFN3"/>
<dbReference type="Pfam" id="PF04976">
    <property type="entry name" value="DmsC"/>
    <property type="match status" value="1"/>
</dbReference>
<keyword evidence="1" id="KW-0472">Membrane</keyword>
<dbReference type="KEGG" id="psi:S70_01970"/>
<dbReference type="GO" id="GO:0016020">
    <property type="term" value="C:membrane"/>
    <property type="evidence" value="ECO:0007669"/>
    <property type="project" value="InterPro"/>
</dbReference>
<dbReference type="HOGENOM" id="CLU_3412797_0_0_6"/>
<accession>A0A140NFN3</accession>